<keyword evidence="2" id="KW-0675">Receptor</keyword>
<keyword evidence="2" id="KW-0808">Transferase</keyword>
<dbReference type="Gene3D" id="2.10.25.10">
    <property type="entry name" value="Laminin"/>
    <property type="match status" value="1"/>
</dbReference>
<dbReference type="EMBL" id="RXIC02000415">
    <property type="protein sequence ID" value="KAB1199795.1"/>
    <property type="molecule type" value="Genomic_DNA"/>
</dbReference>
<keyword evidence="3" id="KW-1185">Reference proteome</keyword>
<name>A0A6A1UH75_9ROSI</name>
<evidence type="ECO:0000313" key="3">
    <source>
        <dbReference type="Proteomes" id="UP000516437"/>
    </source>
</evidence>
<gene>
    <name evidence="1" type="ORF">CJ030_MR0G013386</name>
    <name evidence="2" type="ORF">CJ030_MR0G013392</name>
</gene>
<reference evidence="2" key="1">
    <citation type="submission" date="2018-07" db="EMBL/GenBank/DDBJ databases">
        <authorList>
            <person name="Gao Z.-S."/>
            <person name="Jia H.-M."/>
            <person name="Jia H.-J."/>
            <person name="Cai Q.-L."/>
            <person name="Wang Y."/>
            <person name="Zhao H.-B."/>
        </authorList>
    </citation>
    <scope>NUCLEOTIDE SEQUENCE</scope>
    <source>
        <tissue evidence="2">Leaves</tissue>
    </source>
</reference>
<comment type="caution">
    <text evidence="2">The sequence shown here is derived from an EMBL/GenBank/DDBJ whole genome shotgun (WGS) entry which is preliminary data.</text>
</comment>
<evidence type="ECO:0000313" key="1">
    <source>
        <dbReference type="EMBL" id="KAB1199789.1"/>
    </source>
</evidence>
<dbReference type="EMBL" id="RXIC02000415">
    <property type="protein sequence ID" value="KAB1199789.1"/>
    <property type="molecule type" value="Genomic_DNA"/>
</dbReference>
<dbReference type="AlphaFoldDB" id="A0A6A1UH75"/>
<sequence length="105" mass="11403">MPIPDNYTVAVAVPWQINSSLFNLLGLSGNAEGSSTSPTSDCSIQTAFGNNRSLAFIRSCKRGYEGNPYLPEGCQDVDECPDPHLNTCSRYLTYEKMGCKNTKGS</sequence>
<evidence type="ECO:0000313" key="2">
    <source>
        <dbReference type="EMBL" id="KAB1199795.1"/>
    </source>
</evidence>
<dbReference type="Proteomes" id="UP000516437">
    <property type="component" value="Unassembled WGS sequence"/>
</dbReference>
<keyword evidence="2" id="KW-0418">Kinase</keyword>
<reference evidence="2" key="3">
    <citation type="submission" date="2019-09" db="EMBL/GenBank/DDBJ databases">
        <authorList>
            <person name="Gao Z."/>
        </authorList>
    </citation>
    <scope>NUCLEOTIDE SEQUENCE</scope>
    <source>
        <tissue evidence="2">Leaves</tissue>
    </source>
</reference>
<protein>
    <submittedName>
        <fullName evidence="2">Wall-associated receptor kinase-like 8</fullName>
    </submittedName>
</protein>
<proteinExistence type="predicted"/>
<dbReference type="OrthoDB" id="4062651at2759"/>
<accession>A0A6A1UH75</accession>
<organism evidence="2 3">
    <name type="scientific">Morella rubra</name>
    <name type="common">Chinese bayberry</name>
    <dbReference type="NCBI Taxonomy" id="262757"/>
    <lineage>
        <taxon>Eukaryota</taxon>
        <taxon>Viridiplantae</taxon>
        <taxon>Streptophyta</taxon>
        <taxon>Embryophyta</taxon>
        <taxon>Tracheophyta</taxon>
        <taxon>Spermatophyta</taxon>
        <taxon>Magnoliopsida</taxon>
        <taxon>eudicotyledons</taxon>
        <taxon>Gunneridae</taxon>
        <taxon>Pentapetalae</taxon>
        <taxon>rosids</taxon>
        <taxon>fabids</taxon>
        <taxon>Fagales</taxon>
        <taxon>Myricaceae</taxon>
        <taxon>Morella</taxon>
    </lineage>
</organism>
<dbReference type="GO" id="GO:0016301">
    <property type="term" value="F:kinase activity"/>
    <property type="evidence" value="ECO:0007669"/>
    <property type="project" value="UniProtKB-KW"/>
</dbReference>
<reference evidence="2 3" key="2">
    <citation type="journal article" date="2019" name="Plant Biotechnol. J.">
        <title>The red bayberry genome and genetic basis of sex determination.</title>
        <authorList>
            <person name="Jia H.M."/>
            <person name="Jia H.J."/>
            <person name="Cai Q.L."/>
            <person name="Wang Y."/>
            <person name="Zhao H.B."/>
            <person name="Yang W.F."/>
            <person name="Wang G.Y."/>
            <person name="Li Y.H."/>
            <person name="Zhan D.L."/>
            <person name="Shen Y.T."/>
            <person name="Niu Q.F."/>
            <person name="Chang L."/>
            <person name="Qiu J."/>
            <person name="Zhao L."/>
            <person name="Xie H.B."/>
            <person name="Fu W.Y."/>
            <person name="Jin J."/>
            <person name="Li X.W."/>
            <person name="Jiao Y."/>
            <person name="Zhou C.C."/>
            <person name="Tu T."/>
            <person name="Chai C.Y."/>
            <person name="Gao J.L."/>
            <person name="Fan L.J."/>
            <person name="van de Weg E."/>
            <person name="Wang J.Y."/>
            <person name="Gao Z.S."/>
        </authorList>
    </citation>
    <scope>NUCLEOTIDE SEQUENCE [LARGE SCALE GENOMIC DNA]</scope>
    <source>
        <tissue evidence="2">Leaves</tissue>
    </source>
</reference>